<organism evidence="2 3">
    <name type="scientific">Actinomadura rubteroloni</name>
    <dbReference type="NCBI Taxonomy" id="1926885"/>
    <lineage>
        <taxon>Bacteria</taxon>
        <taxon>Bacillati</taxon>
        <taxon>Actinomycetota</taxon>
        <taxon>Actinomycetes</taxon>
        <taxon>Streptosporangiales</taxon>
        <taxon>Thermomonosporaceae</taxon>
        <taxon>Actinomadura</taxon>
    </lineage>
</organism>
<feature type="domain" description="SCP2" evidence="1">
    <location>
        <begin position="28"/>
        <end position="100"/>
    </location>
</feature>
<dbReference type="Pfam" id="PF02036">
    <property type="entry name" value="SCP2"/>
    <property type="match status" value="1"/>
</dbReference>
<dbReference type="InterPro" id="IPR036527">
    <property type="entry name" value="SCP2_sterol-bd_dom_sf"/>
</dbReference>
<accession>A0A2P4UBE2</accession>
<dbReference type="EMBL" id="MTBP01000006">
    <property type="protein sequence ID" value="POM22369.1"/>
    <property type="molecule type" value="Genomic_DNA"/>
</dbReference>
<dbReference type="InterPro" id="IPR003033">
    <property type="entry name" value="SCP2_sterol-bd_dom"/>
</dbReference>
<name>A0A2P4UBE2_9ACTN</name>
<dbReference type="SUPFAM" id="SSF55718">
    <property type="entry name" value="SCP-like"/>
    <property type="match status" value="1"/>
</dbReference>
<evidence type="ECO:0000313" key="3">
    <source>
        <dbReference type="Proteomes" id="UP000242367"/>
    </source>
</evidence>
<dbReference type="Gene3D" id="3.30.1050.10">
    <property type="entry name" value="SCP2 sterol-binding domain"/>
    <property type="match status" value="1"/>
</dbReference>
<proteinExistence type="predicted"/>
<dbReference type="Proteomes" id="UP000242367">
    <property type="component" value="Unassembled WGS sequence"/>
</dbReference>
<sequence>MANEDECRAALDRVAARLSDVDPERFAEHVVERTITCRIPDLGIAFATRVHPGGLDPVQRTEDPSAGQVRLTVNSDDLVALADDRLNPARAWTSGRLRVEASFTDLLRLRKAL</sequence>
<reference evidence="2 3" key="1">
    <citation type="journal article" date="2017" name="Chemistry">
        <title>Isolation, Biosynthesis and Chemical Modifications of Rubterolones A-F: Rare Tropolone Alkaloids from Actinomadura sp. 5-2.</title>
        <authorList>
            <person name="Guo H."/>
            <person name="Benndorf R."/>
            <person name="Leichnitz D."/>
            <person name="Klassen J.L."/>
            <person name="Vollmers J."/>
            <person name="Gorls H."/>
            <person name="Steinacker M."/>
            <person name="Weigel C."/>
            <person name="Dahse H.M."/>
            <person name="Kaster A.K."/>
            <person name="de Beer Z.W."/>
            <person name="Poulsen M."/>
            <person name="Beemelmanns C."/>
        </authorList>
    </citation>
    <scope>NUCLEOTIDE SEQUENCE [LARGE SCALE GENOMIC DNA]</scope>
    <source>
        <strain evidence="2 3">5-2</strain>
    </source>
</reference>
<keyword evidence="3" id="KW-1185">Reference proteome</keyword>
<protein>
    <recommendedName>
        <fullName evidence="1">SCP2 domain-containing protein</fullName>
    </recommendedName>
</protein>
<evidence type="ECO:0000259" key="1">
    <source>
        <dbReference type="Pfam" id="PF02036"/>
    </source>
</evidence>
<dbReference type="AlphaFoldDB" id="A0A2P4UBE2"/>
<dbReference type="RefSeq" id="WP_103566853.1">
    <property type="nucleotide sequence ID" value="NZ_MTBP01000006.1"/>
</dbReference>
<comment type="caution">
    <text evidence="2">The sequence shown here is derived from an EMBL/GenBank/DDBJ whole genome shotgun (WGS) entry which is preliminary data.</text>
</comment>
<gene>
    <name evidence="2" type="ORF">BTM25_57810</name>
</gene>
<evidence type="ECO:0000313" key="2">
    <source>
        <dbReference type="EMBL" id="POM22369.1"/>
    </source>
</evidence>